<keyword evidence="2" id="KW-1185">Reference proteome</keyword>
<gene>
    <name evidence="1" type="ORF">V1478_000030</name>
</gene>
<name>A0ABD2C9C6_VESSQ</name>
<reference evidence="1 2" key="1">
    <citation type="journal article" date="2024" name="Ann. Entomol. Soc. Am.">
        <title>Genomic analyses of the southern and eastern yellowjacket wasps (Hymenoptera: Vespidae) reveal evolutionary signatures of social life.</title>
        <authorList>
            <person name="Catto M.A."/>
            <person name="Caine P.B."/>
            <person name="Orr S.E."/>
            <person name="Hunt B.G."/>
            <person name="Goodisman M.A.D."/>
        </authorList>
    </citation>
    <scope>NUCLEOTIDE SEQUENCE [LARGE SCALE GENOMIC DNA]</scope>
    <source>
        <strain evidence="1">233</strain>
        <tissue evidence="1">Head and thorax</tissue>
    </source>
</reference>
<evidence type="ECO:0000313" key="1">
    <source>
        <dbReference type="EMBL" id="KAL2741574.1"/>
    </source>
</evidence>
<evidence type="ECO:0000313" key="2">
    <source>
        <dbReference type="Proteomes" id="UP001607302"/>
    </source>
</evidence>
<sequence length="72" mass="7988">MKEKLLDDMIPYNTYSDIHVPETNPEIDKMHEPIDITASGLMGLIRIHYCDGSIKVDFVPGDLTANGIIANS</sequence>
<protein>
    <submittedName>
        <fullName evidence="1">Fatty acyl-CoA reductase wat-like</fullName>
    </submittedName>
</protein>
<dbReference type="Proteomes" id="UP001607302">
    <property type="component" value="Unassembled WGS sequence"/>
</dbReference>
<organism evidence="1 2">
    <name type="scientific">Vespula squamosa</name>
    <name type="common">Southern yellow jacket</name>
    <name type="synonym">Wasp</name>
    <dbReference type="NCBI Taxonomy" id="30214"/>
    <lineage>
        <taxon>Eukaryota</taxon>
        <taxon>Metazoa</taxon>
        <taxon>Ecdysozoa</taxon>
        <taxon>Arthropoda</taxon>
        <taxon>Hexapoda</taxon>
        <taxon>Insecta</taxon>
        <taxon>Pterygota</taxon>
        <taxon>Neoptera</taxon>
        <taxon>Endopterygota</taxon>
        <taxon>Hymenoptera</taxon>
        <taxon>Apocrita</taxon>
        <taxon>Aculeata</taxon>
        <taxon>Vespoidea</taxon>
        <taxon>Vespidae</taxon>
        <taxon>Vespinae</taxon>
        <taxon>Vespula</taxon>
    </lineage>
</organism>
<accession>A0ABD2C9C6</accession>
<dbReference type="AlphaFoldDB" id="A0ABD2C9C6"/>
<dbReference type="EMBL" id="JAUDFV010000009">
    <property type="protein sequence ID" value="KAL2741574.1"/>
    <property type="molecule type" value="Genomic_DNA"/>
</dbReference>
<proteinExistence type="predicted"/>
<comment type="caution">
    <text evidence="1">The sequence shown here is derived from an EMBL/GenBank/DDBJ whole genome shotgun (WGS) entry which is preliminary data.</text>
</comment>